<organism evidence="1 2">
    <name type="scientific">Demequina zhanjiangensis</name>
    <dbReference type="NCBI Taxonomy" id="3051659"/>
    <lineage>
        <taxon>Bacteria</taxon>
        <taxon>Bacillati</taxon>
        <taxon>Actinomycetota</taxon>
        <taxon>Actinomycetes</taxon>
        <taxon>Micrococcales</taxon>
        <taxon>Demequinaceae</taxon>
        <taxon>Demequina</taxon>
    </lineage>
</organism>
<dbReference type="EMBL" id="JAUHPV010000006">
    <property type="protein sequence ID" value="MDN4473506.1"/>
    <property type="molecule type" value="Genomic_DNA"/>
</dbReference>
<evidence type="ECO:0000313" key="1">
    <source>
        <dbReference type="EMBL" id="MDN4473506.1"/>
    </source>
</evidence>
<dbReference type="PANTHER" id="PTHR33361">
    <property type="entry name" value="GLR0591 PROTEIN"/>
    <property type="match status" value="1"/>
</dbReference>
<gene>
    <name evidence="1" type="ORF">QQX04_10930</name>
</gene>
<dbReference type="RefSeq" id="WP_301129108.1">
    <property type="nucleotide sequence ID" value="NZ_JAUHPV010000006.1"/>
</dbReference>
<sequence length="546" mass="60721">MTALEQIADDFYALAKSSSPISQMWDGKLDHLAEWDDLSPEARAGFQSKFLALAKAAEEVDVEGDPAARALRDVVATSARAAALGYDYGPELDFMNPRVGLLELMFSFITGFPLNTAEDGENYLTKLETMPAMFEQLMDVADAAADAGRVTLASHLRMTAEQVEDYLATPAGPDERLCAQAAPTSFDEAEAAAWKERLQEVVRVHVRPGLAQYRTRMLVLAERGRPDDKPGVVHLEGGLDLYKDQIWANLLLDKSPEELHQLGLDQVARLEEEYRELAGPLVGSDDVQEIYARLRDDPSLRYDSAETLIADATKALARAEEASKEWFGALPKSKCTANPTDFGPMGYYSGPDPETGKQPAFYVKTSDPSAWSTYELEGLTFHEAIPGHHLQIALAAEDENLHKVQREFHNTAYVEGWALYSERLSDEMGLYSTPMARVGMLLNDSMRACRLVVDTGMHALGWTRDQAIQYMVDHSPIDAAHVAQEIDRYIAWPGQALSYMVGRLEIQAIRAEAEKAEDFDIRDFHDRVLRYGSVPLTTLRAQVLED</sequence>
<proteinExistence type="predicted"/>
<dbReference type="Pfam" id="PF05960">
    <property type="entry name" value="DUF885"/>
    <property type="match status" value="1"/>
</dbReference>
<name>A0ABT8G2X7_9MICO</name>
<dbReference type="InterPro" id="IPR010281">
    <property type="entry name" value="DUF885"/>
</dbReference>
<accession>A0ABT8G2X7</accession>
<dbReference type="PANTHER" id="PTHR33361:SF2">
    <property type="entry name" value="DUF885 DOMAIN-CONTAINING PROTEIN"/>
    <property type="match status" value="1"/>
</dbReference>
<evidence type="ECO:0000313" key="2">
    <source>
        <dbReference type="Proteomes" id="UP001172738"/>
    </source>
</evidence>
<dbReference type="Proteomes" id="UP001172738">
    <property type="component" value="Unassembled WGS sequence"/>
</dbReference>
<reference evidence="1" key="1">
    <citation type="submission" date="2023-06" db="EMBL/GenBank/DDBJ databases">
        <title>SYSU T00b26.</title>
        <authorList>
            <person name="Gao L."/>
            <person name="Fang B.-Z."/>
            <person name="Li W.-J."/>
        </authorList>
    </citation>
    <scope>NUCLEOTIDE SEQUENCE</scope>
    <source>
        <strain evidence="1">SYSU T00b26</strain>
    </source>
</reference>
<protein>
    <submittedName>
        <fullName evidence="1">DUF885 domain-containing protein</fullName>
    </submittedName>
</protein>
<comment type="caution">
    <text evidence="1">The sequence shown here is derived from an EMBL/GenBank/DDBJ whole genome shotgun (WGS) entry which is preliminary data.</text>
</comment>
<keyword evidence="2" id="KW-1185">Reference proteome</keyword>